<accession>A0AAU9ICZ0</accession>
<keyword evidence="2" id="KW-1185">Reference proteome</keyword>
<protein>
    <submittedName>
        <fullName evidence="1">Uncharacterized protein</fullName>
    </submittedName>
</protein>
<proteinExistence type="predicted"/>
<evidence type="ECO:0000313" key="1">
    <source>
        <dbReference type="EMBL" id="CAG9311750.1"/>
    </source>
</evidence>
<organism evidence="1 2">
    <name type="scientific">Blepharisma stoltei</name>
    <dbReference type="NCBI Taxonomy" id="1481888"/>
    <lineage>
        <taxon>Eukaryota</taxon>
        <taxon>Sar</taxon>
        <taxon>Alveolata</taxon>
        <taxon>Ciliophora</taxon>
        <taxon>Postciliodesmatophora</taxon>
        <taxon>Heterotrichea</taxon>
        <taxon>Heterotrichida</taxon>
        <taxon>Blepharismidae</taxon>
        <taxon>Blepharisma</taxon>
    </lineage>
</organism>
<comment type="caution">
    <text evidence="1">The sequence shown here is derived from an EMBL/GenBank/DDBJ whole genome shotgun (WGS) entry which is preliminary data.</text>
</comment>
<sequence>MKLLYCLCFSCFDEPKNDQPEEQQIAPPIDQSQIENKSADAFNVKVANDNGSNASSDHSNLAISSIEVSNVSKRDVVEDRRASAPIYHNGIAFTSDGYKRKKYIKHSNRRMSEDFKSGMD</sequence>
<name>A0AAU9ICZ0_9CILI</name>
<gene>
    <name evidence="1" type="ORF">BSTOLATCC_MIC5012</name>
</gene>
<dbReference type="AlphaFoldDB" id="A0AAU9ICZ0"/>
<reference evidence="1" key="1">
    <citation type="submission" date="2021-09" db="EMBL/GenBank/DDBJ databases">
        <authorList>
            <consortium name="AG Swart"/>
            <person name="Singh M."/>
            <person name="Singh A."/>
            <person name="Seah K."/>
            <person name="Emmerich C."/>
        </authorList>
    </citation>
    <scope>NUCLEOTIDE SEQUENCE</scope>
    <source>
        <strain evidence="1">ATCC30299</strain>
    </source>
</reference>
<dbReference type="Proteomes" id="UP001162131">
    <property type="component" value="Unassembled WGS sequence"/>
</dbReference>
<evidence type="ECO:0000313" key="2">
    <source>
        <dbReference type="Proteomes" id="UP001162131"/>
    </source>
</evidence>
<dbReference type="EMBL" id="CAJZBQ010000005">
    <property type="protein sequence ID" value="CAG9311750.1"/>
    <property type="molecule type" value="Genomic_DNA"/>
</dbReference>